<dbReference type="OrthoDB" id="479699at2"/>
<reference evidence="2 3" key="1">
    <citation type="submission" date="2019-03" db="EMBL/GenBank/DDBJ databases">
        <title>Genome sequence of Sphingomonas sp. 17J27-24.</title>
        <authorList>
            <person name="Kim M."/>
            <person name="Maeng S."/>
            <person name="Sathiyaraj S."/>
        </authorList>
    </citation>
    <scope>NUCLEOTIDE SEQUENCE [LARGE SCALE GENOMIC DNA]</scope>
    <source>
        <strain evidence="2 3">17J27-24</strain>
    </source>
</reference>
<proteinExistence type="predicted"/>
<dbReference type="InterPro" id="IPR014710">
    <property type="entry name" value="RmlC-like_jellyroll"/>
</dbReference>
<evidence type="ECO:0000313" key="2">
    <source>
        <dbReference type="EMBL" id="TFI59128.1"/>
    </source>
</evidence>
<dbReference type="Proteomes" id="UP000298213">
    <property type="component" value="Unassembled WGS sequence"/>
</dbReference>
<organism evidence="2 3">
    <name type="scientific">Sphingomonas parva</name>
    <dbReference type="NCBI Taxonomy" id="2555898"/>
    <lineage>
        <taxon>Bacteria</taxon>
        <taxon>Pseudomonadati</taxon>
        <taxon>Pseudomonadota</taxon>
        <taxon>Alphaproteobacteria</taxon>
        <taxon>Sphingomonadales</taxon>
        <taxon>Sphingomonadaceae</taxon>
        <taxon>Sphingomonas</taxon>
    </lineage>
</organism>
<protein>
    <submittedName>
        <fullName evidence="2">Cupin-like domain-containing protein</fullName>
    </submittedName>
</protein>
<dbReference type="SUPFAM" id="SSF51197">
    <property type="entry name" value="Clavaminate synthase-like"/>
    <property type="match status" value="1"/>
</dbReference>
<dbReference type="InterPro" id="IPR003347">
    <property type="entry name" value="JmjC_dom"/>
</dbReference>
<dbReference type="EMBL" id="SPDV01000009">
    <property type="protein sequence ID" value="TFI59128.1"/>
    <property type="molecule type" value="Genomic_DNA"/>
</dbReference>
<dbReference type="Pfam" id="PF13621">
    <property type="entry name" value="Cupin_8"/>
    <property type="match status" value="1"/>
</dbReference>
<accession>A0A4Y8ZSV4</accession>
<dbReference type="PANTHER" id="PTHR12461">
    <property type="entry name" value="HYPOXIA-INDUCIBLE FACTOR 1 ALPHA INHIBITOR-RELATED"/>
    <property type="match status" value="1"/>
</dbReference>
<dbReference type="Gene3D" id="2.60.120.10">
    <property type="entry name" value="Jelly Rolls"/>
    <property type="match status" value="1"/>
</dbReference>
<name>A0A4Y8ZSV4_9SPHN</name>
<keyword evidence="3" id="KW-1185">Reference proteome</keyword>
<evidence type="ECO:0000313" key="3">
    <source>
        <dbReference type="Proteomes" id="UP000298213"/>
    </source>
</evidence>
<dbReference type="InterPro" id="IPR041667">
    <property type="entry name" value="Cupin_8"/>
</dbReference>
<dbReference type="PROSITE" id="PS51184">
    <property type="entry name" value="JMJC"/>
    <property type="match status" value="1"/>
</dbReference>
<comment type="caution">
    <text evidence="2">The sequence shown here is derived from an EMBL/GenBank/DDBJ whole genome shotgun (WGS) entry which is preliminary data.</text>
</comment>
<sequence>MPPGIQGRGVAALARGVQGCASSYPPSLAAAEPMNQSVPQPTPAAEYHDVDPAGFAEIVARGVPAVLRGAAADWPLVAQARRSPAALVDYLIGFDSGALATTVVAPPAAEGRLVYEEGRKALNHRHSPEKLPNVLKGLLRQIDAPEPIAISLQGLSARDQFPGLEAENGTVLVPAGTPPRLWIGNKVTVSPHFDAAENLAFVVAGRRRFTLFPPDQVANLYPGPFDLTPAGVPIAMPAHDAPDLARVPRFAEALAAAFVADLAPGDAVYVPYLWWHGVQSLDRFNMLVNYWWYSDPVAAEHPNGAVLRAAFELFRVMPDAHRRAWKPLFDFWVFGSEGDPMAHLPPDLRTAEPALDAEKIARFRDAVNALLK</sequence>
<evidence type="ECO:0000259" key="1">
    <source>
        <dbReference type="PROSITE" id="PS51184"/>
    </source>
</evidence>
<feature type="domain" description="JmjC" evidence="1">
    <location>
        <begin position="150"/>
        <end position="309"/>
    </location>
</feature>
<dbReference type="AlphaFoldDB" id="A0A4Y8ZSV4"/>
<gene>
    <name evidence="2" type="ORF">E2493_06275</name>
</gene>
<dbReference type="PANTHER" id="PTHR12461:SF105">
    <property type="entry name" value="HYPOXIA-INDUCIBLE FACTOR 1-ALPHA INHIBITOR"/>
    <property type="match status" value="1"/>
</dbReference>